<evidence type="ECO:0000256" key="5">
    <source>
        <dbReference type="ARBA" id="ARBA00022970"/>
    </source>
</evidence>
<evidence type="ECO:0000256" key="1">
    <source>
        <dbReference type="ARBA" id="ARBA00004651"/>
    </source>
</evidence>
<name>A0A7C4ERQ7_9BACT</name>
<dbReference type="InterPro" id="IPR001851">
    <property type="entry name" value="ABC_transp_permease"/>
</dbReference>
<comment type="similarity">
    <text evidence="8">Belongs to the binding-protein-dependent transport system permease family. LivHM subfamily.</text>
</comment>
<feature type="transmembrane region" description="Helical" evidence="9">
    <location>
        <begin position="259"/>
        <end position="280"/>
    </location>
</feature>
<dbReference type="AlphaFoldDB" id="A0A7C4ERQ7"/>
<keyword evidence="2" id="KW-0813">Transport</keyword>
<keyword evidence="3" id="KW-1003">Cell membrane</keyword>
<dbReference type="GO" id="GO:0005886">
    <property type="term" value="C:plasma membrane"/>
    <property type="evidence" value="ECO:0007669"/>
    <property type="project" value="UniProtKB-SubCell"/>
</dbReference>
<dbReference type="GO" id="GO:0006865">
    <property type="term" value="P:amino acid transport"/>
    <property type="evidence" value="ECO:0007669"/>
    <property type="project" value="UniProtKB-KW"/>
</dbReference>
<keyword evidence="5" id="KW-0029">Amino-acid transport</keyword>
<dbReference type="CDD" id="cd06582">
    <property type="entry name" value="TM_PBP1_LivH_like"/>
    <property type="match status" value="1"/>
</dbReference>
<keyword evidence="7 9" id="KW-0472">Membrane</keyword>
<gene>
    <name evidence="10" type="ORF">ENV54_03285</name>
</gene>
<evidence type="ECO:0000256" key="8">
    <source>
        <dbReference type="ARBA" id="ARBA00037998"/>
    </source>
</evidence>
<evidence type="ECO:0000256" key="2">
    <source>
        <dbReference type="ARBA" id="ARBA00022448"/>
    </source>
</evidence>
<feature type="transmembrane region" description="Helical" evidence="9">
    <location>
        <begin position="58"/>
        <end position="81"/>
    </location>
</feature>
<evidence type="ECO:0000313" key="10">
    <source>
        <dbReference type="EMBL" id="HGH60305.1"/>
    </source>
</evidence>
<accession>A0A7C4ERQ7</accession>
<dbReference type="Pfam" id="PF02653">
    <property type="entry name" value="BPD_transp_2"/>
    <property type="match status" value="1"/>
</dbReference>
<dbReference type="PANTHER" id="PTHR11795:SF445">
    <property type="entry name" value="AMINO ACID ABC TRANSPORTER PERMEASE PROTEIN"/>
    <property type="match status" value="1"/>
</dbReference>
<evidence type="ECO:0000256" key="6">
    <source>
        <dbReference type="ARBA" id="ARBA00022989"/>
    </source>
</evidence>
<organism evidence="10">
    <name type="scientific">Desulfomonile tiedjei</name>
    <dbReference type="NCBI Taxonomy" id="2358"/>
    <lineage>
        <taxon>Bacteria</taxon>
        <taxon>Pseudomonadati</taxon>
        <taxon>Thermodesulfobacteriota</taxon>
        <taxon>Desulfomonilia</taxon>
        <taxon>Desulfomonilales</taxon>
        <taxon>Desulfomonilaceae</taxon>
        <taxon>Desulfomonile</taxon>
    </lineage>
</organism>
<keyword evidence="4 9" id="KW-0812">Transmembrane</keyword>
<evidence type="ECO:0000256" key="3">
    <source>
        <dbReference type="ARBA" id="ARBA00022475"/>
    </source>
</evidence>
<comment type="subcellular location">
    <subcellularLocation>
        <location evidence="1">Cell membrane</location>
        <topology evidence="1">Multi-pass membrane protein</topology>
    </subcellularLocation>
</comment>
<feature type="transmembrane region" description="Helical" evidence="9">
    <location>
        <begin position="93"/>
        <end position="111"/>
    </location>
</feature>
<dbReference type="EMBL" id="DTGT01000107">
    <property type="protein sequence ID" value="HGH60305.1"/>
    <property type="molecule type" value="Genomic_DNA"/>
</dbReference>
<dbReference type="InterPro" id="IPR052157">
    <property type="entry name" value="BCAA_transport_permease"/>
</dbReference>
<evidence type="ECO:0000256" key="4">
    <source>
        <dbReference type="ARBA" id="ARBA00022692"/>
    </source>
</evidence>
<evidence type="ECO:0000256" key="9">
    <source>
        <dbReference type="SAM" id="Phobius"/>
    </source>
</evidence>
<dbReference type="GO" id="GO:0022857">
    <property type="term" value="F:transmembrane transporter activity"/>
    <property type="evidence" value="ECO:0007669"/>
    <property type="project" value="InterPro"/>
</dbReference>
<feature type="transmembrane region" description="Helical" evidence="9">
    <location>
        <begin position="6"/>
        <end position="27"/>
    </location>
</feature>
<protein>
    <submittedName>
        <fullName evidence="10">Branched-chain amino acid ABC transporter permease</fullName>
    </submittedName>
</protein>
<feature type="transmembrane region" description="Helical" evidence="9">
    <location>
        <begin position="34"/>
        <end position="52"/>
    </location>
</feature>
<comment type="caution">
    <text evidence="10">The sequence shown here is derived from an EMBL/GenBank/DDBJ whole genome shotgun (WGS) entry which is preliminary data.</text>
</comment>
<dbReference type="PANTHER" id="PTHR11795">
    <property type="entry name" value="BRANCHED-CHAIN AMINO ACID TRANSPORT SYSTEM PERMEASE PROTEIN LIVH"/>
    <property type="match status" value="1"/>
</dbReference>
<keyword evidence="6 9" id="KW-1133">Transmembrane helix</keyword>
<proteinExistence type="inferred from homology"/>
<reference evidence="10" key="1">
    <citation type="journal article" date="2020" name="mSystems">
        <title>Genome- and Community-Level Interaction Insights into Carbon Utilization and Element Cycling Functions of Hydrothermarchaeota in Hydrothermal Sediment.</title>
        <authorList>
            <person name="Zhou Z."/>
            <person name="Liu Y."/>
            <person name="Xu W."/>
            <person name="Pan J."/>
            <person name="Luo Z.H."/>
            <person name="Li M."/>
        </authorList>
    </citation>
    <scope>NUCLEOTIDE SEQUENCE [LARGE SCALE GENOMIC DNA]</scope>
    <source>
        <strain evidence="10">SpSt-769</strain>
    </source>
</reference>
<feature type="transmembrane region" description="Helical" evidence="9">
    <location>
        <begin position="139"/>
        <end position="156"/>
    </location>
</feature>
<sequence>MLEVTLIYGFINSVILALVALGFNLTFGISGVSNFAYGALYILSGYTVWILINQLGLPFLAAALISVALTGILGALLYQLVLLRVRGQVISEVIATFGVGLAILELFRYMGFTGFEYTLPPFSDGAILIGNTYVDHQRLWIVGAGVAIAVGLYFFTHYTKVGLAFRGIAQEEKTALSLGINSDFMAGVSVAFGSALAAVAAILVLPRGTISVNDGYEVLINAMAVCIVGGLGSTPGVILAAFVIGYAQMITDVLSGPHWKMIVSLVAIFVILVVKPSGLFGKQKELEERI</sequence>
<feature type="transmembrane region" description="Helical" evidence="9">
    <location>
        <begin position="184"/>
        <end position="206"/>
    </location>
</feature>
<feature type="transmembrane region" description="Helical" evidence="9">
    <location>
        <begin position="218"/>
        <end position="247"/>
    </location>
</feature>
<evidence type="ECO:0000256" key="7">
    <source>
        <dbReference type="ARBA" id="ARBA00023136"/>
    </source>
</evidence>